<proteinExistence type="predicted"/>
<feature type="transmembrane region" description="Helical" evidence="1">
    <location>
        <begin position="124"/>
        <end position="142"/>
    </location>
</feature>
<name>A0ABN6ZJN1_9FIRM</name>
<evidence type="ECO:0000313" key="4">
    <source>
        <dbReference type="Proteomes" id="UP001432099"/>
    </source>
</evidence>
<protein>
    <recommendedName>
        <fullName evidence="2">DUF3899 domain-containing protein</fullName>
    </recommendedName>
</protein>
<gene>
    <name evidence="3" type="ORF">T23_16280</name>
</gene>
<evidence type="ECO:0000256" key="1">
    <source>
        <dbReference type="SAM" id="Phobius"/>
    </source>
</evidence>
<keyword evidence="1" id="KW-1133">Transmembrane helix</keyword>
<feature type="transmembrane region" description="Helical" evidence="1">
    <location>
        <begin position="37"/>
        <end position="55"/>
    </location>
</feature>
<dbReference type="InterPro" id="IPR025007">
    <property type="entry name" value="DUF3899"/>
</dbReference>
<sequence length="143" mass="17393">MMLKQYPIFFKSILWIIGITFLFLLRQGFSALQFTNTLFLVSLFFFCIYAFKWILDQGTFYTFQYSWQKTKRYVLFFLPKYWTTKDVKDKKNDYDEATGEKIFHSFEEFYEYKQSKRWLDINQLLSSTLILLALSFILSFAIL</sequence>
<reference evidence="3" key="1">
    <citation type="journal article" date="2024" name="Int. J. Syst. Evol. Microbiol.">
        <title>Turicibacter faecis sp. nov., isolated from faeces of heart failure mouse model.</title>
        <authorList>
            <person name="Imamura Y."/>
            <person name="Motooka D."/>
            <person name="Nakajima Y."/>
            <person name="Ito S."/>
            <person name="Kitakaze M."/>
            <person name="Iida T."/>
            <person name="Nakamura S."/>
        </authorList>
    </citation>
    <scope>NUCLEOTIDE SEQUENCE</scope>
    <source>
        <strain evidence="3">TC023</strain>
    </source>
</reference>
<keyword evidence="1" id="KW-0812">Transmembrane</keyword>
<feature type="transmembrane region" description="Helical" evidence="1">
    <location>
        <begin position="6"/>
        <end position="25"/>
    </location>
</feature>
<dbReference type="Pfam" id="PF13038">
    <property type="entry name" value="DUF3899"/>
    <property type="match status" value="1"/>
</dbReference>
<dbReference type="Proteomes" id="UP001432099">
    <property type="component" value="Chromosome"/>
</dbReference>
<accession>A0ABN6ZJN1</accession>
<keyword evidence="1" id="KW-0472">Membrane</keyword>
<dbReference type="EMBL" id="AP028127">
    <property type="protein sequence ID" value="BEH91526.1"/>
    <property type="molecule type" value="Genomic_DNA"/>
</dbReference>
<feature type="domain" description="DUF3899" evidence="2">
    <location>
        <begin position="36"/>
        <end position="140"/>
    </location>
</feature>
<keyword evidence="4" id="KW-1185">Reference proteome</keyword>
<organism evidence="3 4">
    <name type="scientific">Turicibacter faecis</name>
    <dbReference type="NCBI Taxonomy" id="2963365"/>
    <lineage>
        <taxon>Bacteria</taxon>
        <taxon>Bacillati</taxon>
        <taxon>Bacillota</taxon>
        <taxon>Erysipelotrichia</taxon>
        <taxon>Erysipelotrichales</taxon>
        <taxon>Turicibacteraceae</taxon>
        <taxon>Turicibacter</taxon>
    </lineage>
</organism>
<evidence type="ECO:0000259" key="2">
    <source>
        <dbReference type="Pfam" id="PF13038"/>
    </source>
</evidence>
<evidence type="ECO:0000313" key="3">
    <source>
        <dbReference type="EMBL" id="BEH91526.1"/>
    </source>
</evidence>